<dbReference type="RefSeq" id="WP_246903461.1">
    <property type="nucleotide sequence ID" value="NZ_JALJRB010000003.1"/>
</dbReference>
<dbReference type="Pfam" id="PF12654">
    <property type="entry name" value="DUF3786"/>
    <property type="match status" value="1"/>
</dbReference>
<comment type="caution">
    <text evidence="2">The sequence shown here is derived from an EMBL/GenBank/DDBJ whole genome shotgun (WGS) entry which is preliminary data.</text>
</comment>
<proteinExistence type="predicted"/>
<name>A0AA41UIA6_9BACT</name>
<reference evidence="2" key="1">
    <citation type="submission" date="2022-04" db="EMBL/GenBank/DDBJ databases">
        <title>Desulfatitalea alkaliphila sp. nov., a novel anaerobic sulfate-reducing bacterium isolated from terrestrial mud volcano, Taman Peninsula, Russia.</title>
        <authorList>
            <person name="Khomyakova M.A."/>
            <person name="Merkel A.Y."/>
            <person name="Slobodkin A.I."/>
        </authorList>
    </citation>
    <scope>NUCLEOTIDE SEQUENCE</scope>
    <source>
        <strain evidence="2">M08but</strain>
    </source>
</reference>
<evidence type="ECO:0000313" key="3">
    <source>
        <dbReference type="Proteomes" id="UP001165427"/>
    </source>
</evidence>
<keyword evidence="3" id="KW-1185">Reference proteome</keyword>
<dbReference type="AlphaFoldDB" id="A0AA41UIA6"/>
<accession>A0AA41UIA6</accession>
<sequence length="200" mass="21729">MAGNYATIVQNNLARFFAGDLDERAAALPARRDKDALVFSAFGAECRMAAEGIFLDGTLESGPRGIIISLYGLHAVADPCRTEPWRSFKEMPDSAPYAGAFVNRTQQPLVPAVPRLVDRRDAVYRRLDGGDAPAQVGGDIAFVVRPLPKIALCYVCYLPDEEFPAGVTCLYANNADRFLPTDALADVGEYTTQAILDLLQ</sequence>
<evidence type="ECO:0000313" key="2">
    <source>
        <dbReference type="EMBL" id="MCJ8499874.1"/>
    </source>
</evidence>
<gene>
    <name evidence="2" type="ORF">MRX98_04760</name>
</gene>
<dbReference type="InterPro" id="IPR024264">
    <property type="entry name" value="DUF3786"/>
</dbReference>
<dbReference type="EMBL" id="JALJRB010000003">
    <property type="protein sequence ID" value="MCJ8499874.1"/>
    <property type="molecule type" value="Genomic_DNA"/>
</dbReference>
<protein>
    <submittedName>
        <fullName evidence="2">DUF3786 domain-containing protein</fullName>
    </submittedName>
</protein>
<organism evidence="2 3">
    <name type="scientific">Desulfatitalea alkaliphila</name>
    <dbReference type="NCBI Taxonomy" id="2929485"/>
    <lineage>
        <taxon>Bacteria</taxon>
        <taxon>Pseudomonadati</taxon>
        <taxon>Thermodesulfobacteriota</taxon>
        <taxon>Desulfobacteria</taxon>
        <taxon>Desulfobacterales</taxon>
        <taxon>Desulfosarcinaceae</taxon>
        <taxon>Desulfatitalea</taxon>
    </lineage>
</organism>
<evidence type="ECO:0000259" key="1">
    <source>
        <dbReference type="Pfam" id="PF12654"/>
    </source>
</evidence>
<feature type="domain" description="DUF3786" evidence="1">
    <location>
        <begin position="20"/>
        <end position="193"/>
    </location>
</feature>
<dbReference type="Proteomes" id="UP001165427">
    <property type="component" value="Unassembled WGS sequence"/>
</dbReference>